<dbReference type="FunFam" id="3.60.40.10:FF:000291">
    <property type="entry name" value="Protein phosphatase 2C 50"/>
    <property type="match status" value="1"/>
</dbReference>
<evidence type="ECO:0000256" key="2">
    <source>
        <dbReference type="ARBA" id="ARBA00001946"/>
    </source>
</evidence>
<protein>
    <recommendedName>
        <fullName evidence="3">protein-serine/threonine phosphatase</fullName>
        <ecNumber evidence="3">3.1.3.16</ecNumber>
    </recommendedName>
</protein>
<feature type="domain" description="PPM-type phosphatase" evidence="10">
    <location>
        <begin position="82"/>
        <end position="469"/>
    </location>
</feature>
<evidence type="ECO:0000256" key="1">
    <source>
        <dbReference type="ARBA" id="ARBA00001936"/>
    </source>
</evidence>
<keyword evidence="4" id="KW-0479">Metal-binding</keyword>
<dbReference type="GO" id="GO:0046872">
    <property type="term" value="F:metal ion binding"/>
    <property type="evidence" value="ECO:0007669"/>
    <property type="project" value="UniProtKB-KW"/>
</dbReference>
<dbReference type="EC" id="3.1.3.16" evidence="3"/>
<gene>
    <name evidence="11" type="ORF">CFP56_035703</name>
</gene>
<comment type="cofactor">
    <cofactor evidence="1">
        <name>Mn(2+)</name>
        <dbReference type="ChEBI" id="CHEBI:29035"/>
    </cofactor>
</comment>
<evidence type="ECO:0000256" key="5">
    <source>
        <dbReference type="ARBA" id="ARBA00022801"/>
    </source>
</evidence>
<keyword evidence="8" id="KW-0464">Manganese</keyword>
<comment type="similarity">
    <text evidence="9">Belongs to the PP2C family.</text>
</comment>
<reference evidence="11 12" key="1">
    <citation type="journal article" date="2018" name="Sci. Data">
        <title>The draft genome sequence of cork oak.</title>
        <authorList>
            <person name="Ramos A.M."/>
            <person name="Usie A."/>
            <person name="Barbosa P."/>
            <person name="Barros P.M."/>
            <person name="Capote T."/>
            <person name="Chaves I."/>
            <person name="Simoes F."/>
            <person name="Abreu I."/>
            <person name="Carrasquinho I."/>
            <person name="Faro C."/>
            <person name="Guimaraes J.B."/>
            <person name="Mendonca D."/>
            <person name="Nobrega F."/>
            <person name="Rodrigues L."/>
            <person name="Saibo N.J.M."/>
            <person name="Varela M.C."/>
            <person name="Egas C."/>
            <person name="Matos J."/>
            <person name="Miguel C.M."/>
            <person name="Oliveira M.M."/>
            <person name="Ricardo C.P."/>
            <person name="Goncalves S."/>
        </authorList>
    </citation>
    <scope>NUCLEOTIDE SEQUENCE [LARGE SCALE GENOMIC DNA]</scope>
    <source>
        <strain evidence="12">cv. HL8</strain>
    </source>
</reference>
<organism evidence="11 12">
    <name type="scientific">Quercus suber</name>
    <name type="common">Cork oak</name>
    <dbReference type="NCBI Taxonomy" id="58331"/>
    <lineage>
        <taxon>Eukaryota</taxon>
        <taxon>Viridiplantae</taxon>
        <taxon>Streptophyta</taxon>
        <taxon>Embryophyta</taxon>
        <taxon>Tracheophyta</taxon>
        <taxon>Spermatophyta</taxon>
        <taxon>Magnoliopsida</taxon>
        <taxon>eudicotyledons</taxon>
        <taxon>Gunneridae</taxon>
        <taxon>Pentapetalae</taxon>
        <taxon>rosids</taxon>
        <taxon>fabids</taxon>
        <taxon>Fagales</taxon>
        <taxon>Fagaceae</taxon>
        <taxon>Quercus</taxon>
    </lineage>
</organism>
<dbReference type="PROSITE" id="PS51746">
    <property type="entry name" value="PPM_2"/>
    <property type="match status" value="1"/>
</dbReference>
<dbReference type="InterPro" id="IPR036457">
    <property type="entry name" value="PPM-type-like_dom_sf"/>
</dbReference>
<keyword evidence="7 9" id="KW-0904">Protein phosphatase</keyword>
<evidence type="ECO:0000256" key="8">
    <source>
        <dbReference type="ARBA" id="ARBA00023211"/>
    </source>
</evidence>
<dbReference type="Gene3D" id="3.60.40.10">
    <property type="entry name" value="PPM-type phosphatase domain"/>
    <property type="match status" value="2"/>
</dbReference>
<dbReference type="Pfam" id="PF00481">
    <property type="entry name" value="PP2C"/>
    <property type="match status" value="2"/>
</dbReference>
<evidence type="ECO:0000259" key="10">
    <source>
        <dbReference type="PROSITE" id="PS51746"/>
    </source>
</evidence>
<evidence type="ECO:0000313" key="12">
    <source>
        <dbReference type="Proteomes" id="UP000237347"/>
    </source>
</evidence>
<dbReference type="AlphaFoldDB" id="A0AAW0JAW3"/>
<evidence type="ECO:0000256" key="6">
    <source>
        <dbReference type="ARBA" id="ARBA00022842"/>
    </source>
</evidence>
<dbReference type="CDD" id="cd00143">
    <property type="entry name" value="PP2Cc"/>
    <property type="match status" value="1"/>
</dbReference>
<evidence type="ECO:0000256" key="7">
    <source>
        <dbReference type="ARBA" id="ARBA00022912"/>
    </source>
</evidence>
<dbReference type="PANTHER" id="PTHR47992">
    <property type="entry name" value="PROTEIN PHOSPHATASE"/>
    <property type="match status" value="1"/>
</dbReference>
<sequence>MRLIEASKPHVDGPVGMNLQRTTLDSGEMSQITVTRRRIKVRRLKYTFRTKKTSSSEEEDVGDSVKVSLSVSSSGKDEVVMSYGSVSVIGRRREMEDAVRAELGIMNKKGGGGGGGGGVGGKYDFFGVYDGHGGCHVARACSEKLHGILVEEGESNGEELERLSEYWERVMEGCFAKMDEEVVGDGGGVGRTVGSTAVVAVVGGEELVVANCGDCRAVLFSGGVAFALSRDHKVRFFFEYLILNVIALSCRQSLFGESSSEELEGLSEYWERVMEGCFGKMDEEVVGGGGGGVGRTVGSTAVVAVVGGEELVVANCGDCRAVLFSGGVALALSRDHKPDRPDELKRIEAAGGKVINWNGHRVLGVLTTSRSIGDHCLRPYVISKPEVTVTKRSNNDEFLILASDGLWDVISNEVACQIVKRCLEGRLRRKSLEVEVENESRAAEAAAVLTELAMARGSKDNISVIVVELRKPRGFSSL</sequence>
<comment type="caution">
    <text evidence="11">The sequence shown here is derived from an EMBL/GenBank/DDBJ whole genome shotgun (WGS) entry which is preliminary data.</text>
</comment>
<accession>A0AAW0JAW3</accession>
<name>A0AAW0JAW3_QUESU</name>
<evidence type="ECO:0000256" key="3">
    <source>
        <dbReference type="ARBA" id="ARBA00013081"/>
    </source>
</evidence>
<dbReference type="SMART" id="SM00332">
    <property type="entry name" value="PP2Cc"/>
    <property type="match status" value="1"/>
</dbReference>
<dbReference type="SUPFAM" id="SSF81606">
    <property type="entry name" value="PP2C-like"/>
    <property type="match status" value="2"/>
</dbReference>
<dbReference type="PROSITE" id="PS01032">
    <property type="entry name" value="PPM_1"/>
    <property type="match status" value="1"/>
</dbReference>
<dbReference type="GO" id="GO:0004722">
    <property type="term" value="F:protein serine/threonine phosphatase activity"/>
    <property type="evidence" value="ECO:0007669"/>
    <property type="project" value="UniProtKB-EC"/>
</dbReference>
<evidence type="ECO:0000313" key="11">
    <source>
        <dbReference type="EMBL" id="KAK7823266.1"/>
    </source>
</evidence>
<dbReference type="InterPro" id="IPR000222">
    <property type="entry name" value="PP2C_BS"/>
</dbReference>
<proteinExistence type="inferred from homology"/>
<dbReference type="Proteomes" id="UP000237347">
    <property type="component" value="Unassembled WGS sequence"/>
</dbReference>
<dbReference type="InterPro" id="IPR015655">
    <property type="entry name" value="PP2C"/>
</dbReference>
<evidence type="ECO:0000256" key="4">
    <source>
        <dbReference type="ARBA" id="ARBA00022723"/>
    </source>
</evidence>
<keyword evidence="5 9" id="KW-0378">Hydrolase</keyword>
<dbReference type="InterPro" id="IPR001932">
    <property type="entry name" value="PPM-type_phosphatase-like_dom"/>
</dbReference>
<comment type="cofactor">
    <cofactor evidence="2">
        <name>Mg(2+)</name>
        <dbReference type="ChEBI" id="CHEBI:18420"/>
    </cofactor>
</comment>
<keyword evidence="6" id="KW-0460">Magnesium</keyword>
<evidence type="ECO:0000256" key="9">
    <source>
        <dbReference type="RuleBase" id="RU003465"/>
    </source>
</evidence>
<dbReference type="EMBL" id="PKMF04000640">
    <property type="protein sequence ID" value="KAK7823266.1"/>
    <property type="molecule type" value="Genomic_DNA"/>
</dbReference>
<keyword evidence="12" id="KW-1185">Reference proteome</keyword>